<accession>A0A484NC79</accession>
<proteinExistence type="predicted"/>
<organism evidence="1 2">
    <name type="scientific">Cuscuta campestris</name>
    <dbReference type="NCBI Taxonomy" id="132261"/>
    <lineage>
        <taxon>Eukaryota</taxon>
        <taxon>Viridiplantae</taxon>
        <taxon>Streptophyta</taxon>
        <taxon>Embryophyta</taxon>
        <taxon>Tracheophyta</taxon>
        <taxon>Spermatophyta</taxon>
        <taxon>Magnoliopsida</taxon>
        <taxon>eudicotyledons</taxon>
        <taxon>Gunneridae</taxon>
        <taxon>Pentapetalae</taxon>
        <taxon>asterids</taxon>
        <taxon>lamiids</taxon>
        <taxon>Solanales</taxon>
        <taxon>Convolvulaceae</taxon>
        <taxon>Cuscuteae</taxon>
        <taxon>Cuscuta</taxon>
        <taxon>Cuscuta subgen. Grammica</taxon>
        <taxon>Cuscuta sect. Cleistogrammica</taxon>
    </lineage>
</organism>
<evidence type="ECO:0000313" key="1">
    <source>
        <dbReference type="EMBL" id="VFQ98529.1"/>
    </source>
</evidence>
<gene>
    <name evidence="1" type="ORF">CCAM_LOCUS40305</name>
</gene>
<dbReference type="EMBL" id="OOIL02006593">
    <property type="protein sequence ID" value="VFQ98529.1"/>
    <property type="molecule type" value="Genomic_DNA"/>
</dbReference>
<dbReference type="AlphaFoldDB" id="A0A484NC79"/>
<sequence>MNNLLEVPVLYSSEKFKDRLLGRHRVVRNLDNSFAECSAASTSRNPERPHVANTNFEVDDQGHIETRTTFKDTLNDVAITFSMSDGTDLP</sequence>
<name>A0A484NC79_9ASTE</name>
<keyword evidence="2" id="KW-1185">Reference proteome</keyword>
<evidence type="ECO:0000313" key="2">
    <source>
        <dbReference type="Proteomes" id="UP000595140"/>
    </source>
</evidence>
<reference evidence="1 2" key="1">
    <citation type="submission" date="2018-04" db="EMBL/GenBank/DDBJ databases">
        <authorList>
            <person name="Vogel A."/>
        </authorList>
    </citation>
    <scope>NUCLEOTIDE SEQUENCE [LARGE SCALE GENOMIC DNA]</scope>
</reference>
<dbReference type="Proteomes" id="UP000595140">
    <property type="component" value="Unassembled WGS sequence"/>
</dbReference>
<protein>
    <submittedName>
        <fullName evidence="1">Uncharacterized protein</fullName>
    </submittedName>
</protein>